<feature type="region of interest" description="Disordered" evidence="5">
    <location>
        <begin position="54"/>
        <end position="124"/>
    </location>
</feature>
<dbReference type="GO" id="GO:0006281">
    <property type="term" value="P:DNA repair"/>
    <property type="evidence" value="ECO:0007669"/>
    <property type="project" value="UniProtKB-KW"/>
</dbReference>
<comment type="subcellular location">
    <subcellularLocation>
        <location evidence="1">Nucleus</location>
    </subcellularLocation>
</comment>
<dbReference type="Pfam" id="PF12253">
    <property type="entry name" value="CAF1A_dimeriz"/>
    <property type="match status" value="1"/>
</dbReference>
<dbReference type="InterPro" id="IPR022043">
    <property type="entry name" value="CAF1A_DD"/>
</dbReference>
<dbReference type="PANTHER" id="PTHR15272">
    <property type="entry name" value="CHROMATIN ASSEMBLY FACTOR 1 SUBUNIT A CAF-1 SUBUNIT A"/>
    <property type="match status" value="1"/>
</dbReference>
<reference evidence="9" key="3">
    <citation type="submission" date="2018-07" db="EMBL/GenBank/DDBJ databases">
        <authorList>
            <person name="Quirk P.G."/>
            <person name="Krulwich T.A."/>
        </authorList>
    </citation>
    <scope>NUCLEOTIDE SEQUENCE</scope>
    <source>
        <strain evidence="9">96224</strain>
    </source>
</reference>
<evidence type="ECO:0000256" key="3">
    <source>
        <dbReference type="ARBA" id="ARBA00023204"/>
    </source>
</evidence>
<dbReference type="Pfam" id="PF21796">
    <property type="entry name" value="Cac1_C"/>
    <property type="match status" value="1"/>
</dbReference>
<feature type="compositionally biased region" description="Low complexity" evidence="5">
    <location>
        <begin position="458"/>
        <end position="480"/>
    </location>
</feature>
<evidence type="ECO:0000313" key="10">
    <source>
        <dbReference type="Proteomes" id="UP000053110"/>
    </source>
</evidence>
<dbReference type="GO" id="GO:0005634">
    <property type="term" value="C:nucleus"/>
    <property type="evidence" value="ECO:0007669"/>
    <property type="project" value="UniProtKB-SubCell"/>
</dbReference>
<dbReference type="EMBL" id="KE375056">
    <property type="protein sequence ID" value="EPQ64558.1"/>
    <property type="molecule type" value="Genomic_DNA"/>
</dbReference>
<evidence type="ECO:0000256" key="2">
    <source>
        <dbReference type="ARBA" id="ARBA00022763"/>
    </source>
</evidence>
<proteinExistence type="predicted"/>
<dbReference type="EMBL" id="UIGY01000083">
    <property type="protein sequence ID" value="SUZ10504.1"/>
    <property type="molecule type" value="Genomic_DNA"/>
</dbReference>
<feature type="region of interest" description="Disordered" evidence="5">
    <location>
        <begin position="549"/>
        <end position="574"/>
    </location>
</feature>
<keyword evidence="4" id="KW-0539">Nucleus</keyword>
<evidence type="ECO:0000256" key="4">
    <source>
        <dbReference type="ARBA" id="ARBA00023242"/>
    </source>
</evidence>
<dbReference type="OrthoDB" id="79480at2759"/>
<feature type="region of interest" description="Disordered" evidence="5">
    <location>
        <begin position="1"/>
        <end position="24"/>
    </location>
</feature>
<evidence type="ECO:0000256" key="1">
    <source>
        <dbReference type="ARBA" id="ARBA00004123"/>
    </source>
</evidence>
<evidence type="ECO:0000256" key="5">
    <source>
        <dbReference type="SAM" id="MobiDB-lite"/>
    </source>
</evidence>
<dbReference type="PANTHER" id="PTHR15272:SF0">
    <property type="entry name" value="CHROMATIN ASSEMBLY FACTOR 1 SUBUNIT A"/>
    <property type="match status" value="1"/>
</dbReference>
<dbReference type="GO" id="GO:0006334">
    <property type="term" value="P:nucleosome assembly"/>
    <property type="evidence" value="ECO:0007669"/>
    <property type="project" value="TreeGrafter"/>
</dbReference>
<feature type="domain" description="Chromatin assembly factor 1 subunit Cac1-like C-terminal" evidence="7">
    <location>
        <begin position="507"/>
        <end position="563"/>
    </location>
</feature>
<reference evidence="8" key="2">
    <citation type="submission" date="2013-01" db="EMBL/GenBank/DDBJ databases">
        <title>The wheat powdery mildew genome reveals unique evolution of an obligate biotroph.</title>
        <authorList>
            <person name="Oberhaensli S."/>
            <person name="Wicker T."/>
            <person name="Keller B."/>
        </authorList>
    </citation>
    <scope>NUCLEOTIDE SEQUENCE</scope>
    <source>
        <strain evidence="8">96224</strain>
    </source>
</reference>
<dbReference type="HOGENOM" id="CLU_480567_0_0_1"/>
<dbReference type="Proteomes" id="UP000053110">
    <property type="component" value="Unassembled WGS sequence"/>
</dbReference>
<accession>A0A061HH71</accession>
<gene>
    <name evidence="8" type="ORF">BGT96224_3748</name>
    <name evidence="9" type="ORF">BGT96224V2_LOCUS3671</name>
</gene>
<protein>
    <submittedName>
        <fullName evidence="9">Bgt-3748</fullName>
    </submittedName>
</protein>
<feature type="compositionally biased region" description="Basic and acidic residues" evidence="5">
    <location>
        <begin position="554"/>
        <end position="563"/>
    </location>
</feature>
<dbReference type="GO" id="GO:0033186">
    <property type="term" value="C:CAF-1 complex"/>
    <property type="evidence" value="ECO:0007669"/>
    <property type="project" value="TreeGrafter"/>
</dbReference>
<feature type="region of interest" description="Disordered" evidence="5">
    <location>
        <begin position="456"/>
        <end position="499"/>
    </location>
</feature>
<dbReference type="AlphaFoldDB" id="A0A061HH71"/>
<evidence type="ECO:0000259" key="7">
    <source>
        <dbReference type="Pfam" id="PF21796"/>
    </source>
</evidence>
<feature type="domain" description="Chromatin assembly factor 1 subunit A dimerization" evidence="6">
    <location>
        <begin position="309"/>
        <end position="381"/>
    </location>
</feature>
<name>A0A061HH71_BLUGR</name>
<reference evidence="10" key="1">
    <citation type="journal article" date="2013" name="Nat. Genet.">
        <title>The wheat powdery mildew genome shows the unique evolution of an obligate biotroph.</title>
        <authorList>
            <person name="Wicker T."/>
            <person name="Oberhaensli S."/>
            <person name="Parlange F."/>
            <person name="Buchmann J.P."/>
            <person name="Shatalina M."/>
            <person name="Roffler S."/>
            <person name="Ben-David R."/>
            <person name="Dolezel J."/>
            <person name="Simkova H."/>
            <person name="Schulze-Lefert P."/>
            <person name="Spanu P.D."/>
            <person name="Bruggmann R."/>
            <person name="Amselem J."/>
            <person name="Quesneville H."/>
            <person name="Ver Loren van Themaat E."/>
            <person name="Paape T."/>
            <person name="Shimizu K.K."/>
            <person name="Keller B."/>
        </authorList>
    </citation>
    <scope>NUCLEOTIDE SEQUENCE [LARGE SCALE GENOMIC DNA]</scope>
    <source>
        <strain evidence="10">96224</strain>
    </source>
</reference>
<evidence type="ECO:0000313" key="9">
    <source>
        <dbReference type="EMBL" id="SUZ10504.1"/>
    </source>
</evidence>
<keyword evidence="2" id="KW-0227">DNA damage</keyword>
<evidence type="ECO:0000313" key="8">
    <source>
        <dbReference type="EMBL" id="EPQ64558.1"/>
    </source>
</evidence>
<organism evidence="9">
    <name type="scientific">Blumeria graminis f. sp. tritici 96224</name>
    <dbReference type="NCBI Taxonomy" id="1268274"/>
    <lineage>
        <taxon>Eukaryota</taxon>
        <taxon>Fungi</taxon>
        <taxon>Dikarya</taxon>
        <taxon>Ascomycota</taxon>
        <taxon>Pezizomycotina</taxon>
        <taxon>Leotiomycetes</taxon>
        <taxon>Erysiphales</taxon>
        <taxon>Erysiphaceae</taxon>
        <taxon>Blumeria</taxon>
    </lineage>
</organism>
<keyword evidence="3" id="KW-0234">DNA repair</keyword>
<evidence type="ECO:0000259" key="6">
    <source>
        <dbReference type="Pfam" id="PF12253"/>
    </source>
</evidence>
<dbReference type="InterPro" id="IPR048800">
    <property type="entry name" value="Cac1-like_C"/>
</dbReference>
<sequence>MSSDSSRAPLKRASPFDRSAHSESSCLISGSLLENSMANETASTAMLSLTSSDDIPAVAPPAVEHEAPATKKLKLTQTSTSTRPRTRESVNPGPSRVGDASEPVLPHLQKTGETKASSQVLDRRARIEATRLSRAEEKRRQEKSQLKLPSFFAVPAAGPRDQKSRLEVASTLIPLAPPCDAAPHTSDASVLPARLPSPTLYDKLFPAFFVQSGVSLAPISRPPILPLPKDQVPGMQDGATEKRWPIENVRQRLLRLLQLPKKHRGAVRGKPIVSARHLMEGLVSQNDRHAYLKSTSGNAPDILRTIPVKLLKFYEDVRPPYRGTFTANPIGGPRRLARNPFCRALPNFDYDYDSEAEWVEDEEGEELGSGDEEDDIDDEEDLQDFLDDADADAELTPVHSPFSEAELVPISSGICWEDSRGLPARPELCLYRLEIIHASVRPPIDPFSSAYWPPRSPPSVSISVPTQSAAALVSQSHPSGHSPPPRAQPTVSQPSVPGKRLLAPSDLESFKSIVVGSDLSKIGLIEVLKKRLPGRPAAVIKATLETMARRGQKGQKEADKRWALVELSSEAPTN</sequence>